<dbReference type="GO" id="GO:0016020">
    <property type="term" value="C:membrane"/>
    <property type="evidence" value="ECO:0007669"/>
    <property type="project" value="InterPro"/>
</dbReference>
<dbReference type="InterPro" id="IPR051471">
    <property type="entry name" value="Bacterial_PTS_sugar_comp"/>
</dbReference>
<evidence type="ECO:0000256" key="1">
    <source>
        <dbReference type="ARBA" id="ARBA00022679"/>
    </source>
</evidence>
<accession>E7FNA3</accession>
<name>E7FNA3_9LACO</name>
<dbReference type="Proteomes" id="UP000004099">
    <property type="component" value="Unassembled WGS sequence"/>
</dbReference>
<proteinExistence type="predicted"/>
<dbReference type="PATRIC" id="fig|525362.12.peg.2030"/>
<dbReference type="EC" id="2.7.1.69" evidence="3"/>
<dbReference type="InterPro" id="IPR036662">
    <property type="entry name" value="PTS_EIIA_man-typ_sf"/>
</dbReference>
<protein>
    <submittedName>
        <fullName evidence="3">PTS system fructose IIA component</fullName>
        <ecNumber evidence="3">2.7.1.69</ecNumber>
    </submittedName>
</protein>
<reference evidence="3 4" key="1">
    <citation type="submission" date="2011-01" db="EMBL/GenBank/DDBJ databases">
        <authorList>
            <person name="Muzny D."/>
            <person name="Qin X."/>
            <person name="Buhay C."/>
            <person name="Dugan-Rocha S."/>
            <person name="Ding Y."/>
            <person name="Chen G."/>
            <person name="Hawes A."/>
            <person name="Holder M."/>
            <person name="Jhangiani S."/>
            <person name="Johnson A."/>
            <person name="Khan Z."/>
            <person name="Li Z."/>
            <person name="Liu W."/>
            <person name="Liu X."/>
            <person name="Perez L."/>
            <person name="Shen H."/>
            <person name="Wang Q."/>
            <person name="Watt J."/>
            <person name="Xi L."/>
            <person name="Xin Y."/>
            <person name="Zhou J."/>
            <person name="Deng J."/>
            <person name="Jiang H."/>
            <person name="Liu Y."/>
            <person name="Qu J."/>
            <person name="Song X.-Z."/>
            <person name="Zhang L."/>
            <person name="Villasana D."/>
            <person name="Johnson A."/>
            <person name="Liu J."/>
            <person name="Liyanage D."/>
            <person name="Lorensuhewa L."/>
            <person name="Robinson T."/>
            <person name="Song A."/>
            <person name="Song B.-B."/>
            <person name="Dinh H."/>
            <person name="Thornton R."/>
            <person name="Coyle M."/>
            <person name="Francisco L."/>
            <person name="Jackson L."/>
            <person name="Javaid M."/>
            <person name="Korchina V."/>
            <person name="Kovar C."/>
            <person name="Mata R."/>
            <person name="Mathew T."/>
            <person name="Ngo R."/>
            <person name="Nguyen L."/>
            <person name="Nguyen N."/>
            <person name="Okwuonu G."/>
            <person name="Ongeri F."/>
            <person name="Pham C."/>
            <person name="Simmons D."/>
            <person name="Wilczek-Boney K."/>
            <person name="Hale W."/>
            <person name="Jakkamsetti A."/>
            <person name="Pham P."/>
            <person name="Ruth R."/>
            <person name="San Lucas F."/>
            <person name="Warren J."/>
            <person name="Zhang J."/>
            <person name="Zhao Z."/>
            <person name="Zhou C."/>
            <person name="Zhu D."/>
            <person name="Lee S."/>
            <person name="Bess C."/>
            <person name="Blankenburg K."/>
            <person name="Forbes L."/>
            <person name="Fu Q."/>
            <person name="Gubbala S."/>
            <person name="Hirani K."/>
            <person name="Jayaseelan J.C."/>
            <person name="Lara F."/>
            <person name="Munidasa M."/>
            <person name="Palculict T."/>
            <person name="Patil S."/>
            <person name="Pu L.-L."/>
            <person name="Saada N."/>
            <person name="Tang L."/>
            <person name="Weissenberger G."/>
            <person name="Zhu Y."/>
            <person name="Hemphill L."/>
            <person name="Shang Y."/>
            <person name="Youmans B."/>
            <person name="Ayvaz T."/>
            <person name="Ross M."/>
            <person name="Santibanez J."/>
            <person name="Aqrawi P."/>
            <person name="Gross S."/>
            <person name="Joshi V."/>
            <person name="Fowler G."/>
            <person name="Nazareth L."/>
            <person name="Reid J."/>
            <person name="Worley K."/>
            <person name="Petrosino J."/>
            <person name="Highlander S."/>
            <person name="Gibbs R."/>
        </authorList>
    </citation>
    <scope>NUCLEOTIDE SEQUENCE [LARGE SCALE GENOMIC DNA]</scope>
    <source>
        <strain evidence="3 4">ATCC 25644</strain>
    </source>
</reference>
<evidence type="ECO:0000313" key="3">
    <source>
        <dbReference type="EMBL" id="EFZ35502.1"/>
    </source>
</evidence>
<dbReference type="GO" id="GO:0016740">
    <property type="term" value="F:transferase activity"/>
    <property type="evidence" value="ECO:0007669"/>
    <property type="project" value="UniProtKB-KW"/>
</dbReference>
<dbReference type="PANTHER" id="PTHR33799:SF1">
    <property type="entry name" value="PTS SYSTEM MANNOSE-SPECIFIC EIIAB COMPONENT-RELATED"/>
    <property type="match status" value="1"/>
</dbReference>
<comment type="caution">
    <text evidence="3">The sequence shown here is derived from an EMBL/GenBank/DDBJ whole genome shotgun (WGS) entry which is preliminary data.</text>
</comment>
<dbReference type="Gene3D" id="3.40.50.510">
    <property type="entry name" value="Phosphotransferase system, mannose-type IIA component"/>
    <property type="match status" value="1"/>
</dbReference>
<organism evidence="3 4">
    <name type="scientific">Ligilactobacillus ruminis ATCC 25644</name>
    <dbReference type="NCBI Taxonomy" id="525362"/>
    <lineage>
        <taxon>Bacteria</taxon>
        <taxon>Bacillati</taxon>
        <taxon>Bacillota</taxon>
        <taxon>Bacilli</taxon>
        <taxon>Lactobacillales</taxon>
        <taxon>Lactobacillaceae</taxon>
        <taxon>Ligilactobacillus</taxon>
    </lineage>
</organism>
<dbReference type="AlphaFoldDB" id="E7FNA3"/>
<evidence type="ECO:0000259" key="2">
    <source>
        <dbReference type="PROSITE" id="PS51096"/>
    </source>
</evidence>
<dbReference type="GO" id="GO:0009401">
    <property type="term" value="P:phosphoenolpyruvate-dependent sugar phosphotransferase system"/>
    <property type="evidence" value="ECO:0007669"/>
    <property type="project" value="InterPro"/>
</dbReference>
<dbReference type="PANTHER" id="PTHR33799">
    <property type="entry name" value="PTS PERMEASE-RELATED-RELATED"/>
    <property type="match status" value="1"/>
</dbReference>
<feature type="domain" description="PTS EIIA type-4" evidence="2">
    <location>
        <begin position="2"/>
        <end position="123"/>
    </location>
</feature>
<dbReference type="PROSITE" id="PS51096">
    <property type="entry name" value="PTS_EIIA_TYPE_4"/>
    <property type="match status" value="1"/>
</dbReference>
<keyword evidence="1 3" id="KW-0808">Transferase</keyword>
<gene>
    <name evidence="3" type="ORF">HMPREF0542_10380</name>
</gene>
<sequence>MRRRVIIASHSMLSKGMAETLKFFEGEDAEFVVITAYVDNKPIEGIIEEIFADIPDEDEVIVLTDLMAGSVNQKFMPRIARPHTHLLTGMNLSLAMALTMESTDSYLTEERINQIVDEARNQVQYVNVALQALSEDDEDE</sequence>
<evidence type="ECO:0000313" key="4">
    <source>
        <dbReference type="Proteomes" id="UP000004099"/>
    </source>
</evidence>
<dbReference type="RefSeq" id="WP_003692381.1">
    <property type="nucleotide sequence ID" value="NZ_AFYE01000012.1"/>
</dbReference>
<dbReference type="EMBL" id="ACGS02000022">
    <property type="protein sequence ID" value="EFZ35502.1"/>
    <property type="molecule type" value="Genomic_DNA"/>
</dbReference>
<dbReference type="SUPFAM" id="SSF53062">
    <property type="entry name" value="PTS system fructose IIA component-like"/>
    <property type="match status" value="1"/>
</dbReference>
<dbReference type="InterPro" id="IPR004701">
    <property type="entry name" value="PTS_EIIA_man-typ"/>
</dbReference>
<dbReference type="HOGENOM" id="CLU_123235_3_2_9"/>
<dbReference type="Pfam" id="PF03610">
    <property type="entry name" value="EIIA-man"/>
    <property type="match status" value="1"/>
</dbReference>